<dbReference type="KEGG" id="psoj:PHYSODRAFT_264473"/>
<comment type="subcellular location">
    <subcellularLocation>
        <location evidence="1">Host cell</location>
    </subcellularLocation>
    <subcellularLocation>
        <location evidence="2">Secreted</location>
    </subcellularLocation>
</comment>
<feature type="domain" description="RxLR effector PexRD54 WY" evidence="7">
    <location>
        <begin position="117"/>
        <end position="153"/>
    </location>
</feature>
<dbReference type="SMR" id="G4Z1W5"/>
<dbReference type="GeneID" id="20639610"/>
<evidence type="ECO:0000259" key="7">
    <source>
        <dbReference type="Pfam" id="PF22748"/>
    </source>
</evidence>
<evidence type="ECO:0000313" key="8">
    <source>
        <dbReference type="EMBL" id="EGZ19963.1"/>
    </source>
</evidence>
<organism evidence="8 9">
    <name type="scientific">Phytophthora sojae (strain P6497)</name>
    <name type="common">Soybean stem and root rot agent</name>
    <name type="synonym">Phytophthora megasperma f. sp. glycines</name>
    <dbReference type="NCBI Taxonomy" id="1094619"/>
    <lineage>
        <taxon>Eukaryota</taxon>
        <taxon>Sar</taxon>
        <taxon>Stramenopiles</taxon>
        <taxon>Oomycota</taxon>
        <taxon>Peronosporomycetes</taxon>
        <taxon>Peronosporales</taxon>
        <taxon>Peronosporaceae</taxon>
        <taxon>Phytophthora</taxon>
    </lineage>
</organism>
<evidence type="ECO:0000256" key="6">
    <source>
        <dbReference type="ARBA" id="ARBA00023026"/>
    </source>
</evidence>
<dbReference type="RefSeq" id="XP_009522680.1">
    <property type="nucleotide sequence ID" value="XM_009524385.1"/>
</dbReference>
<gene>
    <name evidence="8" type="ORF">PHYSODRAFT_264473</name>
</gene>
<dbReference type="EMBL" id="JH159153">
    <property type="protein sequence ID" value="EGZ19963.1"/>
    <property type="molecule type" value="Genomic_DNA"/>
</dbReference>
<evidence type="ECO:0000256" key="1">
    <source>
        <dbReference type="ARBA" id="ARBA00004340"/>
    </source>
</evidence>
<keyword evidence="4" id="KW-0964">Secreted</keyword>
<dbReference type="Pfam" id="PF22748">
    <property type="entry name" value="PexRD54_WY"/>
    <property type="match status" value="1"/>
</dbReference>
<evidence type="ECO:0000256" key="4">
    <source>
        <dbReference type="ARBA" id="ARBA00022525"/>
    </source>
</evidence>
<dbReference type="Proteomes" id="UP000002640">
    <property type="component" value="Unassembled WGS sequence"/>
</dbReference>
<dbReference type="OMA" id="LLINWRS"/>
<name>G4Z1W5_PHYSP</name>
<dbReference type="AlphaFoldDB" id="G4Z1W5"/>
<evidence type="ECO:0000313" key="9">
    <source>
        <dbReference type="Proteomes" id="UP000002640"/>
    </source>
</evidence>
<evidence type="ECO:0000256" key="2">
    <source>
        <dbReference type="ARBA" id="ARBA00004613"/>
    </source>
</evidence>
<comment type="similarity">
    <text evidence="3">Belongs to the RxLR effector family.</text>
</comment>
<keyword evidence="5" id="KW-0732">Signal</keyword>
<proteinExistence type="inferred from homology"/>
<sequence>MTSEDDGDISEDRAFEPAAVAELTKPVVEMVSAPAKKLLDKLKLGKAKSADDLFTQFKWAAAVAKASKKNPEAAEMTMVTTLTARYGDEGLANMIGVAKDSYTRSLAKKLEEDLFTKWLASGKTAGDVFTLLMLDETGIKLFESPAVRSWMLYMDQLGGVTNLDETVFLALKACYDDAGLAKILVEGKGVGRMMMIVDKFEKMQWSYWEHGGKSVDDVFKLLKLEQAAAKPSFEHLDRLRAHSGKGPTPYDDGALVIKLLIPAKEVAGTRVVACGLEEALLKDWSAQAKSIDRVFSLLKLKREGTGLFQSPVTAIWASYVTKLDDETAAFTTLQRHFGDVQLARMLGGAKHQAELTKASDMETFTGRLLNLQFKSWFNERLTPAAVASKLSGYDSRDSKVYLAYFGFYRKATRV</sequence>
<evidence type="ECO:0000256" key="3">
    <source>
        <dbReference type="ARBA" id="ARBA00010400"/>
    </source>
</evidence>
<evidence type="ECO:0000256" key="5">
    <source>
        <dbReference type="ARBA" id="ARBA00022729"/>
    </source>
</evidence>
<accession>G4Z1W5</accession>
<protein>
    <recommendedName>
        <fullName evidence="7">RxLR effector PexRD54 WY domain-containing protein</fullName>
    </recommendedName>
</protein>
<dbReference type="InterPro" id="IPR054463">
    <property type="entry name" value="PexRD54_WY"/>
</dbReference>
<dbReference type="InParanoid" id="G4Z1W5"/>
<reference evidence="8 9" key="1">
    <citation type="journal article" date="2006" name="Science">
        <title>Phytophthora genome sequences uncover evolutionary origins and mechanisms of pathogenesis.</title>
        <authorList>
            <person name="Tyler B.M."/>
            <person name="Tripathy S."/>
            <person name="Zhang X."/>
            <person name="Dehal P."/>
            <person name="Jiang R.H."/>
            <person name="Aerts A."/>
            <person name="Arredondo F.D."/>
            <person name="Baxter L."/>
            <person name="Bensasson D."/>
            <person name="Beynon J.L."/>
            <person name="Chapman J."/>
            <person name="Damasceno C.M."/>
            <person name="Dorrance A.E."/>
            <person name="Dou D."/>
            <person name="Dickerman A.W."/>
            <person name="Dubchak I.L."/>
            <person name="Garbelotto M."/>
            <person name="Gijzen M."/>
            <person name="Gordon S.G."/>
            <person name="Govers F."/>
            <person name="Grunwald N.J."/>
            <person name="Huang W."/>
            <person name="Ivors K.L."/>
            <person name="Jones R.W."/>
            <person name="Kamoun S."/>
            <person name="Krampis K."/>
            <person name="Lamour K.H."/>
            <person name="Lee M.K."/>
            <person name="McDonald W.H."/>
            <person name="Medina M."/>
            <person name="Meijer H.J."/>
            <person name="Nordberg E.K."/>
            <person name="Maclean D.J."/>
            <person name="Ospina-Giraldo M.D."/>
            <person name="Morris P.F."/>
            <person name="Phuntumart V."/>
            <person name="Putnam N.H."/>
            <person name="Rash S."/>
            <person name="Rose J.K."/>
            <person name="Sakihama Y."/>
            <person name="Salamov A.A."/>
            <person name="Savidor A."/>
            <person name="Scheuring C.F."/>
            <person name="Smith B.M."/>
            <person name="Sobral B.W."/>
            <person name="Terry A."/>
            <person name="Torto-Alalibo T.A."/>
            <person name="Win J."/>
            <person name="Xu Z."/>
            <person name="Zhang H."/>
            <person name="Grigoriev I.V."/>
            <person name="Rokhsar D.S."/>
            <person name="Boore J.L."/>
        </authorList>
    </citation>
    <scope>NUCLEOTIDE SEQUENCE [LARGE SCALE GENOMIC DNA]</scope>
    <source>
        <strain evidence="8 9">P6497</strain>
    </source>
</reference>
<keyword evidence="9" id="KW-1185">Reference proteome</keyword>
<keyword evidence="6" id="KW-0843">Virulence</keyword>